<reference evidence="1" key="1">
    <citation type="submission" date="2023-07" db="EMBL/GenBank/DDBJ databases">
        <title>A chromosome-level genome assembly of Lolium multiflorum.</title>
        <authorList>
            <person name="Chen Y."/>
            <person name="Copetti D."/>
            <person name="Kolliker R."/>
            <person name="Studer B."/>
        </authorList>
    </citation>
    <scope>NUCLEOTIDE SEQUENCE</scope>
    <source>
        <strain evidence="1">02402/16</strain>
        <tissue evidence="1">Leaf</tissue>
    </source>
</reference>
<evidence type="ECO:0000313" key="2">
    <source>
        <dbReference type="Proteomes" id="UP001231189"/>
    </source>
</evidence>
<evidence type="ECO:0000313" key="1">
    <source>
        <dbReference type="EMBL" id="KAK1619965.1"/>
    </source>
</evidence>
<dbReference type="EMBL" id="JAUUTY010000006">
    <property type="protein sequence ID" value="KAK1619965.1"/>
    <property type="molecule type" value="Genomic_DNA"/>
</dbReference>
<dbReference type="AlphaFoldDB" id="A0AAD8REI0"/>
<organism evidence="1 2">
    <name type="scientific">Lolium multiflorum</name>
    <name type="common">Italian ryegrass</name>
    <name type="synonym">Lolium perenne subsp. multiflorum</name>
    <dbReference type="NCBI Taxonomy" id="4521"/>
    <lineage>
        <taxon>Eukaryota</taxon>
        <taxon>Viridiplantae</taxon>
        <taxon>Streptophyta</taxon>
        <taxon>Embryophyta</taxon>
        <taxon>Tracheophyta</taxon>
        <taxon>Spermatophyta</taxon>
        <taxon>Magnoliopsida</taxon>
        <taxon>Liliopsida</taxon>
        <taxon>Poales</taxon>
        <taxon>Poaceae</taxon>
        <taxon>BOP clade</taxon>
        <taxon>Pooideae</taxon>
        <taxon>Poodae</taxon>
        <taxon>Poeae</taxon>
        <taxon>Poeae Chloroplast Group 2 (Poeae type)</taxon>
        <taxon>Loliodinae</taxon>
        <taxon>Loliinae</taxon>
        <taxon>Lolium</taxon>
    </lineage>
</organism>
<sequence>MTGARTLFGELLVECVPPSMQAVATIQAPPSYPPTMRTTMQYPLTEQAPPPPPINIEEDNIGHAGTMNINEEPLFVDELTQATTAQGRCLRTSKRTSNYTELEDRMVVEGWLAIRQNPLTGVEQKGTTFWRRIHEYFHEHHRYGDERFYSERNECSLQKRWGTIQTECNKFQAAYHHVRRVPVSGIKMKDLA</sequence>
<dbReference type="PANTHER" id="PTHR45125">
    <property type="entry name" value="F21J9.4-RELATED"/>
    <property type="match status" value="1"/>
</dbReference>
<name>A0AAD8REI0_LOLMU</name>
<gene>
    <name evidence="1" type="ORF">QYE76_025482</name>
</gene>
<evidence type="ECO:0008006" key="3">
    <source>
        <dbReference type="Google" id="ProtNLM"/>
    </source>
</evidence>
<proteinExistence type="predicted"/>
<dbReference type="PANTHER" id="PTHR45125:SF48">
    <property type="entry name" value="MYB-LIKE DOMAIN-CONTAINING PROTEIN"/>
    <property type="match status" value="1"/>
</dbReference>
<comment type="caution">
    <text evidence="1">The sequence shown here is derived from an EMBL/GenBank/DDBJ whole genome shotgun (WGS) entry which is preliminary data.</text>
</comment>
<keyword evidence="2" id="KW-1185">Reference proteome</keyword>
<accession>A0AAD8REI0</accession>
<dbReference type="Proteomes" id="UP001231189">
    <property type="component" value="Unassembled WGS sequence"/>
</dbReference>
<protein>
    <recommendedName>
        <fullName evidence="3">Glutathione S-transferase T3-like</fullName>
    </recommendedName>
</protein>